<dbReference type="Gene3D" id="3.40.50.410">
    <property type="entry name" value="von Willebrand factor, type A domain"/>
    <property type="match status" value="1"/>
</dbReference>
<comment type="caution">
    <text evidence="3">The sequence shown here is derived from an EMBL/GenBank/DDBJ whole genome shotgun (WGS) entry which is preliminary data.</text>
</comment>
<dbReference type="SUPFAM" id="SSF53300">
    <property type="entry name" value="vWA-like"/>
    <property type="match status" value="1"/>
</dbReference>
<dbReference type="EMBL" id="JAROYP010000004">
    <property type="protein sequence ID" value="MDH5161016.1"/>
    <property type="molecule type" value="Genomic_DNA"/>
</dbReference>
<dbReference type="RefSeq" id="WP_280616449.1">
    <property type="nucleotide sequence ID" value="NZ_JAROYP010000004.1"/>
</dbReference>
<keyword evidence="1" id="KW-1133">Transmembrane helix</keyword>
<accession>A0AAW6SYF6</accession>
<dbReference type="Pfam" id="PF07584">
    <property type="entry name" value="BatA"/>
    <property type="match status" value="1"/>
</dbReference>
<dbReference type="Pfam" id="PF13519">
    <property type="entry name" value="VWA_2"/>
    <property type="match status" value="1"/>
</dbReference>
<name>A0AAW6SYF6_9BACI</name>
<reference evidence="3" key="1">
    <citation type="submission" date="2023-03" db="EMBL/GenBank/DDBJ databases">
        <title>Bacterial isolates from washroom surfaces on a university campus.</title>
        <authorList>
            <person name="Holman D.B."/>
            <person name="Gzyl K.E."/>
            <person name="Taheri A.E."/>
        </authorList>
    </citation>
    <scope>NUCLEOTIDE SEQUENCE</scope>
    <source>
        <strain evidence="3">RD03</strain>
    </source>
</reference>
<feature type="transmembrane region" description="Helical" evidence="1">
    <location>
        <begin position="565"/>
        <end position="585"/>
    </location>
</feature>
<feature type="domain" description="VWFA" evidence="2">
    <location>
        <begin position="89"/>
        <end position="280"/>
    </location>
</feature>
<feature type="transmembrane region" description="Helical" evidence="1">
    <location>
        <begin position="59"/>
        <end position="81"/>
    </location>
</feature>
<keyword evidence="1" id="KW-0812">Transmembrane</keyword>
<dbReference type="InterPro" id="IPR036465">
    <property type="entry name" value="vWFA_dom_sf"/>
</dbReference>
<evidence type="ECO:0000313" key="4">
    <source>
        <dbReference type="Proteomes" id="UP001159179"/>
    </source>
</evidence>
<protein>
    <submittedName>
        <fullName evidence="3">BatA and WFA domain-containing protein</fullName>
    </submittedName>
</protein>
<evidence type="ECO:0000256" key="1">
    <source>
        <dbReference type="SAM" id="Phobius"/>
    </source>
</evidence>
<sequence length="591" mass="67387">MGVTNPIYFLLTIFIAGVIIFYLFRKQYEKKIIPSNLFWDQVMNEWQASPWIEKLQKNLLLWLQLAILTLLMFALINPFWLKKGIEGEHFIFIIDTSASMSAKNGGETRFQLAKNEISNLVNQLNGQDVTLITIGNEAKIALKNETNLNLIQSKIKELSLSYQTSNMNKAVLLADSLTGKDHTSIHIFSDAVTKDTLPKIKNKTPLHVHNVGKNGDNLSLLSFGVTKKKEKIIGAGVIENQSKREQKIEFLIQNNDDTLFSKKLIIPANGQKIIEVPNLVVKDFYTAKIVGNDIYPIDNTRTAVYSKSLSKLYAVGEVNPFVIKGFQTIGIPVTQVSEKDWNEESSDGIILMEGRSPEKWPRSPIIIFNPQKGKEIALKRSISVIDDPLLQYVEFDQTYIQKGTKTNHPHLETLARSGDLPLLEKGEYKGNRVISIDFAIEDSDWPLKPGFPIFLYQSFQWLSEQQHFKGFFLPGEKKWMSTSGNTDWKVFNESGKFLSSYQLDKESFVAPKKPGLYQITAGDQSMYISVVLDEEEQSVQVEPSFVMNQPKDQVSQSTKATKYSFLWFWLTVAAFIILFIEWEVYSRAHRR</sequence>
<proteinExistence type="predicted"/>
<dbReference type="PANTHER" id="PTHR37464">
    <property type="entry name" value="BLL2463 PROTEIN"/>
    <property type="match status" value="1"/>
</dbReference>
<organism evidence="3 4">
    <name type="scientific">Heyndrickxia oleronia</name>
    <dbReference type="NCBI Taxonomy" id="38875"/>
    <lineage>
        <taxon>Bacteria</taxon>
        <taxon>Bacillati</taxon>
        <taxon>Bacillota</taxon>
        <taxon>Bacilli</taxon>
        <taxon>Bacillales</taxon>
        <taxon>Bacillaceae</taxon>
        <taxon>Heyndrickxia</taxon>
    </lineage>
</organism>
<keyword evidence="1" id="KW-0472">Membrane</keyword>
<dbReference type="PROSITE" id="PS50234">
    <property type="entry name" value="VWFA"/>
    <property type="match status" value="1"/>
</dbReference>
<dbReference type="AlphaFoldDB" id="A0AAW6SYF6"/>
<gene>
    <name evidence="3" type="ORF">P5X88_08710</name>
</gene>
<feature type="transmembrane region" description="Helical" evidence="1">
    <location>
        <begin position="6"/>
        <end position="24"/>
    </location>
</feature>
<evidence type="ECO:0000259" key="2">
    <source>
        <dbReference type="PROSITE" id="PS50234"/>
    </source>
</evidence>
<evidence type="ECO:0000313" key="3">
    <source>
        <dbReference type="EMBL" id="MDH5161016.1"/>
    </source>
</evidence>
<dbReference type="Proteomes" id="UP001159179">
    <property type="component" value="Unassembled WGS sequence"/>
</dbReference>
<dbReference type="InterPro" id="IPR024163">
    <property type="entry name" value="Aerotolerance_reg_N"/>
</dbReference>
<dbReference type="InterPro" id="IPR002035">
    <property type="entry name" value="VWF_A"/>
</dbReference>
<dbReference type="PANTHER" id="PTHR37464:SF1">
    <property type="entry name" value="BLL2463 PROTEIN"/>
    <property type="match status" value="1"/>
</dbReference>